<reference evidence="10" key="2">
    <citation type="submission" date="2025-09" db="UniProtKB">
        <authorList>
            <consortium name="Ensembl"/>
        </authorList>
    </citation>
    <scope>IDENTIFICATION</scope>
</reference>
<dbReference type="GO" id="GO:0004896">
    <property type="term" value="F:cytokine receptor activity"/>
    <property type="evidence" value="ECO:0007669"/>
    <property type="project" value="TreeGrafter"/>
</dbReference>
<evidence type="ECO:0000256" key="7">
    <source>
        <dbReference type="ARBA" id="ARBA00023180"/>
    </source>
</evidence>
<evidence type="ECO:0000259" key="9">
    <source>
        <dbReference type="Pfam" id="PF09240"/>
    </source>
</evidence>
<feature type="domain" description="Type I cytokine receptor cytokine-binding" evidence="9">
    <location>
        <begin position="112"/>
        <end position="190"/>
    </location>
</feature>
<comment type="subcellular location">
    <subcellularLocation>
        <location evidence="1">Membrane</location>
        <topology evidence="1">Single-pass type I membrane protein</topology>
    </subcellularLocation>
</comment>
<dbReference type="GO" id="GO:0009897">
    <property type="term" value="C:external side of plasma membrane"/>
    <property type="evidence" value="ECO:0007669"/>
    <property type="project" value="TreeGrafter"/>
</dbReference>
<dbReference type="Gene3D" id="2.60.40.10">
    <property type="entry name" value="Immunoglobulins"/>
    <property type="match status" value="2"/>
</dbReference>
<organism evidence="10 11">
    <name type="scientific">Oncorhynchus kisutch</name>
    <name type="common">Coho salmon</name>
    <name type="synonym">Salmo kisutch</name>
    <dbReference type="NCBI Taxonomy" id="8019"/>
    <lineage>
        <taxon>Eukaryota</taxon>
        <taxon>Metazoa</taxon>
        <taxon>Chordata</taxon>
        <taxon>Craniata</taxon>
        <taxon>Vertebrata</taxon>
        <taxon>Euteleostomi</taxon>
        <taxon>Actinopterygii</taxon>
        <taxon>Neopterygii</taxon>
        <taxon>Teleostei</taxon>
        <taxon>Protacanthopterygii</taxon>
        <taxon>Salmoniformes</taxon>
        <taxon>Salmonidae</taxon>
        <taxon>Salmoninae</taxon>
        <taxon>Oncorhynchus</taxon>
    </lineage>
</organism>
<dbReference type="InterPro" id="IPR015321">
    <property type="entry name" value="TypeI_recpt_CBD"/>
</dbReference>
<evidence type="ECO:0000313" key="11">
    <source>
        <dbReference type="Proteomes" id="UP000694557"/>
    </source>
</evidence>
<dbReference type="InterPro" id="IPR003961">
    <property type="entry name" value="FN3_dom"/>
</dbReference>
<evidence type="ECO:0000313" key="10">
    <source>
        <dbReference type="Ensembl" id="ENSOKIP00005087465.1"/>
    </source>
</evidence>
<dbReference type="CDD" id="cd00063">
    <property type="entry name" value="FN3"/>
    <property type="match status" value="1"/>
</dbReference>
<accession>A0A8C7JJN4</accession>
<dbReference type="Proteomes" id="UP000694557">
    <property type="component" value="Unassembled WGS sequence"/>
</dbReference>
<dbReference type="AlphaFoldDB" id="A0A8C7JJN4"/>
<keyword evidence="2 8" id="KW-0812">Transmembrane</keyword>
<name>A0A8C7JJN4_ONCKI</name>
<protein>
    <submittedName>
        <fullName evidence="10">Interleukin-13 receptor subunit alpha-2</fullName>
    </submittedName>
</protein>
<reference evidence="10" key="1">
    <citation type="submission" date="2025-08" db="UniProtKB">
        <authorList>
            <consortium name="Ensembl"/>
        </authorList>
    </citation>
    <scope>IDENTIFICATION</scope>
</reference>
<evidence type="ECO:0000256" key="4">
    <source>
        <dbReference type="ARBA" id="ARBA00022989"/>
    </source>
</evidence>
<sequence length="388" mass="44690">MQTPPSLPVRWKIEAHCHTTWNNNSLPGVNAVFVLGLSERKAHVFFSQLGRQLLDNSSKLTFGIQCEFWGGALHQNYARDNMILKHMEFLFVLQYFIPLITPEVAVEKELKNFQCSLYSSKAMNCSWLPANQTADDLQLYYWYPGESHKTACSDYKPRAGEKIGCRLRGDFLEHDVYFHFNGTLNGLSVQKTFRVRPVHYVKPPAPRVKITEEGKDLLLSWDPPDLAAHHCWVYILNYSMCRESLSKEIQYKYDHVAVKVPYDLRCQYRVQVKAVYKKSCGAGGSDWSDVELYGVEDLNFDWLMTVFAILIPAAVGLFIILCLCCFMKHREKLFPKIPQPSLILKDMLNSNKEQKSFIGNLYVPVVEEMECKISLEKDPTLLLMQPDP</sequence>
<keyword evidence="3" id="KW-0732">Signal</keyword>
<dbReference type="RefSeq" id="XP_020359767.1">
    <property type="nucleotide sequence ID" value="XM_020504178.2"/>
</dbReference>
<dbReference type="KEGG" id="oki:109906473"/>
<keyword evidence="5 8" id="KW-0472">Membrane</keyword>
<dbReference type="GeneID" id="109906473"/>
<dbReference type="PANTHER" id="PTHR23037:SF46">
    <property type="entry name" value="INTERLEUKIN 5 RECEPTOR SUBUNIT ALPHA"/>
    <property type="match status" value="1"/>
</dbReference>
<evidence type="ECO:0000256" key="3">
    <source>
        <dbReference type="ARBA" id="ARBA00022729"/>
    </source>
</evidence>
<evidence type="ECO:0000256" key="2">
    <source>
        <dbReference type="ARBA" id="ARBA00022692"/>
    </source>
</evidence>
<evidence type="ECO:0000256" key="5">
    <source>
        <dbReference type="ARBA" id="ARBA00023136"/>
    </source>
</evidence>
<dbReference type="SUPFAM" id="SSF49265">
    <property type="entry name" value="Fibronectin type III"/>
    <property type="match status" value="2"/>
</dbReference>
<evidence type="ECO:0000256" key="8">
    <source>
        <dbReference type="SAM" id="Phobius"/>
    </source>
</evidence>
<dbReference type="InterPro" id="IPR036116">
    <property type="entry name" value="FN3_sf"/>
</dbReference>
<dbReference type="GeneTree" id="ENSGT00730000112044"/>
<feature type="transmembrane region" description="Helical" evidence="8">
    <location>
        <begin position="302"/>
        <end position="326"/>
    </location>
</feature>
<evidence type="ECO:0000256" key="1">
    <source>
        <dbReference type="ARBA" id="ARBA00004479"/>
    </source>
</evidence>
<keyword evidence="11" id="KW-1185">Reference proteome</keyword>
<dbReference type="Pfam" id="PF09240">
    <property type="entry name" value="IL6Ra-bind"/>
    <property type="match status" value="1"/>
</dbReference>
<proteinExistence type="predicted"/>
<gene>
    <name evidence="10" type="primary">LOC109906473</name>
</gene>
<keyword evidence="7" id="KW-0325">Glycoprotein</keyword>
<keyword evidence="6" id="KW-0675">Receptor</keyword>
<dbReference type="InterPro" id="IPR013783">
    <property type="entry name" value="Ig-like_fold"/>
</dbReference>
<keyword evidence="4 8" id="KW-1133">Transmembrane helix</keyword>
<dbReference type="Ensembl" id="ENSOKIT00005093531.1">
    <property type="protein sequence ID" value="ENSOKIP00005087465.1"/>
    <property type="gene ID" value="ENSOKIG00005038173.1"/>
</dbReference>
<dbReference type="PANTHER" id="PTHR23037">
    <property type="entry name" value="CYTOKINE RECEPTOR"/>
    <property type="match status" value="1"/>
</dbReference>
<evidence type="ECO:0000256" key="6">
    <source>
        <dbReference type="ARBA" id="ARBA00023170"/>
    </source>
</evidence>